<sequence length="331" mass="36245">MISLRMRAEDLTRVRLARSPLYEVTGSLRTLGDPARHFVHQRWITAARREIAGLDLTVALALTCRPGWLPDFLLLPPAGWDTEFGAELDQLLATPAAAIRSALEELAPPAALPPVLRPLHADPARELPRLAESLARYRRLVIEPSQSRMNAVLDAEFTRLATGLATGGTVAAFDRLHPDVRYTEGRLDIDLARHSGEKDLPGNTGLLLVPTVFAWPTPFVVLNEPYRPTLAYPPHGVASVWRNPGDAECELPLGDLIGRSRALLLLQLDLPRSTTQLAATVGLTPPAVSQHLSVLRRNALVTSRRRGREVLYVRTRLASQLLAAVDQSATG</sequence>
<evidence type="ECO:0000256" key="3">
    <source>
        <dbReference type="ARBA" id="ARBA00023163"/>
    </source>
</evidence>
<dbReference type="InterPro" id="IPR012318">
    <property type="entry name" value="HTH_CRP"/>
</dbReference>
<keyword evidence="3" id="KW-0804">Transcription</keyword>
<dbReference type="InterPro" id="IPR001845">
    <property type="entry name" value="HTH_ArsR_DNA-bd_dom"/>
</dbReference>
<dbReference type="Gene3D" id="1.10.10.10">
    <property type="entry name" value="Winged helix-like DNA-binding domain superfamily/Winged helix DNA-binding domain"/>
    <property type="match status" value="1"/>
</dbReference>
<dbReference type="CDD" id="cd00090">
    <property type="entry name" value="HTH_ARSR"/>
    <property type="match status" value="1"/>
</dbReference>
<dbReference type="SMART" id="SM00418">
    <property type="entry name" value="HTH_ARSR"/>
    <property type="match status" value="1"/>
</dbReference>
<evidence type="ECO:0000259" key="5">
    <source>
        <dbReference type="SMART" id="SM00419"/>
    </source>
</evidence>
<dbReference type="InterPro" id="IPR051011">
    <property type="entry name" value="Metal_resp_trans_reg"/>
</dbReference>
<proteinExistence type="predicted"/>
<dbReference type="InterPro" id="IPR036390">
    <property type="entry name" value="WH_DNA-bd_sf"/>
</dbReference>
<dbReference type="PANTHER" id="PTHR43132:SF6">
    <property type="entry name" value="HTH-TYPE TRANSCRIPTIONAL REPRESSOR CZRA"/>
    <property type="match status" value="1"/>
</dbReference>
<dbReference type="InterPro" id="IPR011991">
    <property type="entry name" value="ArsR-like_HTH"/>
</dbReference>
<organism evidence="6 7">
    <name type="scientific">Crossiella cryophila</name>
    <dbReference type="NCBI Taxonomy" id="43355"/>
    <lineage>
        <taxon>Bacteria</taxon>
        <taxon>Bacillati</taxon>
        <taxon>Actinomycetota</taxon>
        <taxon>Actinomycetes</taxon>
        <taxon>Pseudonocardiales</taxon>
        <taxon>Pseudonocardiaceae</taxon>
        <taxon>Crossiella</taxon>
    </lineage>
</organism>
<dbReference type="SMART" id="SM00419">
    <property type="entry name" value="HTH_CRP"/>
    <property type="match status" value="1"/>
</dbReference>
<dbReference type="Proteomes" id="UP000533598">
    <property type="component" value="Unassembled WGS sequence"/>
</dbReference>
<protein>
    <submittedName>
        <fullName evidence="6">DNA-binding transcriptional ArsR family regulator</fullName>
    </submittedName>
</protein>
<dbReference type="RefSeq" id="WP_185002420.1">
    <property type="nucleotide sequence ID" value="NZ_BAAAUI010000079.1"/>
</dbReference>
<reference evidence="6 7" key="1">
    <citation type="submission" date="2020-08" db="EMBL/GenBank/DDBJ databases">
        <title>Sequencing the genomes of 1000 actinobacteria strains.</title>
        <authorList>
            <person name="Klenk H.-P."/>
        </authorList>
    </citation>
    <scope>NUCLEOTIDE SEQUENCE [LARGE SCALE GENOMIC DNA]</scope>
    <source>
        <strain evidence="6 7">DSM 44230</strain>
    </source>
</reference>
<dbReference type="Pfam" id="PF01022">
    <property type="entry name" value="HTH_5"/>
    <property type="match status" value="1"/>
</dbReference>
<evidence type="ECO:0000313" key="6">
    <source>
        <dbReference type="EMBL" id="MBB4676614.1"/>
    </source>
</evidence>
<comment type="caution">
    <text evidence="6">The sequence shown here is derived from an EMBL/GenBank/DDBJ whole genome shotgun (WGS) entry which is preliminary data.</text>
</comment>
<keyword evidence="2 6" id="KW-0238">DNA-binding</keyword>
<evidence type="ECO:0000256" key="1">
    <source>
        <dbReference type="ARBA" id="ARBA00023015"/>
    </source>
</evidence>
<dbReference type="InterPro" id="IPR036388">
    <property type="entry name" value="WH-like_DNA-bd_sf"/>
</dbReference>
<dbReference type="AlphaFoldDB" id="A0A7W7FV89"/>
<dbReference type="PANTHER" id="PTHR43132">
    <property type="entry name" value="ARSENICAL RESISTANCE OPERON REPRESSOR ARSR-RELATED"/>
    <property type="match status" value="1"/>
</dbReference>
<feature type="domain" description="HTH crp-type" evidence="5">
    <location>
        <begin position="264"/>
        <end position="312"/>
    </location>
</feature>
<dbReference type="GO" id="GO:0003700">
    <property type="term" value="F:DNA-binding transcription factor activity"/>
    <property type="evidence" value="ECO:0007669"/>
    <property type="project" value="InterPro"/>
</dbReference>
<keyword evidence="1" id="KW-0805">Transcription regulation</keyword>
<feature type="domain" description="HTH arsR-type" evidence="4">
    <location>
        <begin position="256"/>
        <end position="326"/>
    </location>
</feature>
<name>A0A7W7FV89_9PSEU</name>
<evidence type="ECO:0000313" key="7">
    <source>
        <dbReference type="Proteomes" id="UP000533598"/>
    </source>
</evidence>
<dbReference type="GO" id="GO:0003677">
    <property type="term" value="F:DNA binding"/>
    <property type="evidence" value="ECO:0007669"/>
    <property type="project" value="UniProtKB-KW"/>
</dbReference>
<keyword evidence="7" id="KW-1185">Reference proteome</keyword>
<gene>
    <name evidence="6" type="ORF">HNR67_002732</name>
</gene>
<dbReference type="EMBL" id="JACHMH010000001">
    <property type="protein sequence ID" value="MBB4676614.1"/>
    <property type="molecule type" value="Genomic_DNA"/>
</dbReference>
<evidence type="ECO:0000259" key="4">
    <source>
        <dbReference type="SMART" id="SM00418"/>
    </source>
</evidence>
<dbReference type="SUPFAM" id="SSF46785">
    <property type="entry name" value="Winged helix' DNA-binding domain"/>
    <property type="match status" value="1"/>
</dbReference>
<accession>A0A7W7FV89</accession>
<evidence type="ECO:0000256" key="2">
    <source>
        <dbReference type="ARBA" id="ARBA00023125"/>
    </source>
</evidence>